<evidence type="ECO:0000256" key="1">
    <source>
        <dbReference type="ARBA" id="ARBA00010990"/>
    </source>
</evidence>
<dbReference type="GO" id="GO:0005829">
    <property type="term" value="C:cytosol"/>
    <property type="evidence" value="ECO:0007669"/>
    <property type="project" value="TreeGrafter"/>
</dbReference>
<reference evidence="4 7" key="1">
    <citation type="journal article" date="2014" name="Int. J. Syst. Evol. Microbiol.">
        <title>Complete genome sequence of Corynebacterium casei LMG S-19264T (=DSM 44701T), isolated from a smear-ripened cheese.</title>
        <authorList>
            <consortium name="US DOE Joint Genome Institute (JGI-PGF)"/>
            <person name="Walter F."/>
            <person name="Albersmeier A."/>
            <person name="Kalinowski J."/>
            <person name="Ruckert C."/>
        </authorList>
    </citation>
    <scope>NUCLEOTIDE SEQUENCE [LARGE SCALE GENOMIC DNA]</scope>
    <source>
        <strain evidence="4 7">JCM 4205</strain>
    </source>
</reference>
<dbReference type="InterPro" id="IPR008278">
    <property type="entry name" value="4-PPantetheinyl_Trfase_dom"/>
</dbReference>
<dbReference type="GO" id="GO:0000287">
    <property type="term" value="F:magnesium ion binding"/>
    <property type="evidence" value="ECO:0007669"/>
    <property type="project" value="InterPro"/>
</dbReference>
<evidence type="ECO:0000259" key="3">
    <source>
        <dbReference type="Pfam" id="PF01648"/>
    </source>
</evidence>
<gene>
    <name evidence="5" type="ORF">CP977_28685</name>
    <name evidence="4" type="ORF">GCM10010497_17500</name>
</gene>
<comment type="similarity">
    <text evidence="1">Belongs to the P-Pant transferase superfamily. Gsp/Sfp/HetI/AcpT family.</text>
</comment>
<organism evidence="4 7">
    <name type="scientific">Streptomyces cinereoruber</name>
    <dbReference type="NCBI Taxonomy" id="67260"/>
    <lineage>
        <taxon>Bacteria</taxon>
        <taxon>Bacillati</taxon>
        <taxon>Actinomycetota</taxon>
        <taxon>Actinomycetes</taxon>
        <taxon>Kitasatosporales</taxon>
        <taxon>Streptomycetaceae</taxon>
        <taxon>Streptomyces</taxon>
    </lineage>
</organism>
<dbReference type="GO" id="GO:0019878">
    <property type="term" value="P:lysine biosynthetic process via aminoadipic acid"/>
    <property type="evidence" value="ECO:0007669"/>
    <property type="project" value="TreeGrafter"/>
</dbReference>
<dbReference type="Gene3D" id="3.90.470.20">
    <property type="entry name" value="4'-phosphopantetheinyl transferase domain"/>
    <property type="match status" value="1"/>
</dbReference>
<reference evidence="5 6" key="2">
    <citation type="submission" date="2017-09" db="EMBL/GenBank/DDBJ databases">
        <authorList>
            <person name="Lee N."/>
            <person name="Cho B.-K."/>
        </authorList>
    </citation>
    <scope>NUCLEOTIDE SEQUENCE [LARGE SCALE GENOMIC DNA]</scope>
    <source>
        <strain evidence="5 6">ATCC 19740</strain>
    </source>
</reference>
<proteinExistence type="inferred from homology"/>
<protein>
    <submittedName>
        <fullName evidence="4 5">4'-phosphopantetheinyl transferase</fullName>
    </submittedName>
</protein>
<evidence type="ECO:0000256" key="2">
    <source>
        <dbReference type="ARBA" id="ARBA00022679"/>
    </source>
</evidence>
<dbReference type="Pfam" id="PF01648">
    <property type="entry name" value="ACPS"/>
    <property type="match status" value="1"/>
</dbReference>
<dbReference type="Proteomes" id="UP000326029">
    <property type="component" value="Chromosome"/>
</dbReference>
<dbReference type="RefSeq" id="WP_062751295.1">
    <property type="nucleotide sequence ID" value="NZ_BMSJ01000002.1"/>
</dbReference>
<sequence length="255" mass="27431">MRLSPPPQRGADLWLLRQPELGACTGVLDLDELDATERARAGTCRRETCRLLYSSAHIALRRLLGAYLGTGPTALRFGREPCPCCGEPHGRPVVEAPGTDLHFSLSHGNGMALIGVSPLPIGVDVERIPTGETTRVCFPVLHPDERAELGHDASAVDTVAFGRLWTRKEAYLKGIGTGLARGLAADYLGADVTRRPADWTVLDVPCGPRHLAAAALRGPGPPESLRAHWLPMDRLFKGATLSLDKQDLFLGELVG</sequence>
<dbReference type="InterPro" id="IPR050559">
    <property type="entry name" value="P-Pant_transferase_sf"/>
</dbReference>
<evidence type="ECO:0000313" key="6">
    <source>
        <dbReference type="Proteomes" id="UP000326029"/>
    </source>
</evidence>
<dbReference type="EMBL" id="CP023693">
    <property type="protein sequence ID" value="QEV35662.1"/>
    <property type="molecule type" value="Genomic_DNA"/>
</dbReference>
<dbReference type="GeneID" id="95457742"/>
<dbReference type="AlphaFoldDB" id="A0AAV4KDX2"/>
<keyword evidence="6" id="KW-1185">Reference proteome</keyword>
<dbReference type="PANTHER" id="PTHR12215:SF10">
    <property type="entry name" value="L-AMINOADIPATE-SEMIALDEHYDE DEHYDROGENASE-PHOSPHOPANTETHEINYL TRANSFERASE"/>
    <property type="match status" value="1"/>
</dbReference>
<dbReference type="Proteomes" id="UP000642014">
    <property type="component" value="Unassembled WGS sequence"/>
</dbReference>
<dbReference type="SUPFAM" id="SSF56214">
    <property type="entry name" value="4'-phosphopantetheinyl transferase"/>
    <property type="match status" value="2"/>
</dbReference>
<dbReference type="InterPro" id="IPR037143">
    <property type="entry name" value="4-PPantetheinyl_Trfase_dom_sf"/>
</dbReference>
<evidence type="ECO:0000313" key="4">
    <source>
        <dbReference type="EMBL" id="GGR15694.1"/>
    </source>
</evidence>
<reference evidence="4" key="3">
    <citation type="submission" date="2023-08" db="EMBL/GenBank/DDBJ databases">
        <authorList>
            <person name="Sun Q."/>
            <person name="Ohkuma M."/>
        </authorList>
    </citation>
    <scope>NUCLEOTIDE SEQUENCE</scope>
    <source>
        <strain evidence="4">JCM 4205</strain>
    </source>
</reference>
<accession>A0AAV4KDX2</accession>
<keyword evidence="2 4" id="KW-0808">Transferase</keyword>
<feature type="domain" description="4'-phosphopantetheinyl transferase" evidence="3">
    <location>
        <begin position="120"/>
        <end position="184"/>
    </location>
</feature>
<dbReference type="GO" id="GO:0008897">
    <property type="term" value="F:holo-[acyl-carrier-protein] synthase activity"/>
    <property type="evidence" value="ECO:0007669"/>
    <property type="project" value="InterPro"/>
</dbReference>
<evidence type="ECO:0000313" key="7">
    <source>
        <dbReference type="Proteomes" id="UP000642014"/>
    </source>
</evidence>
<dbReference type="PANTHER" id="PTHR12215">
    <property type="entry name" value="PHOSPHOPANTETHEINE TRANSFERASE"/>
    <property type="match status" value="1"/>
</dbReference>
<name>A0AAV4KDX2_9ACTN</name>
<evidence type="ECO:0000313" key="5">
    <source>
        <dbReference type="EMBL" id="QEV35662.1"/>
    </source>
</evidence>
<dbReference type="EMBL" id="BMSJ01000002">
    <property type="protein sequence ID" value="GGR15694.1"/>
    <property type="molecule type" value="Genomic_DNA"/>
</dbReference>